<dbReference type="EMBL" id="ABLGCN030000001">
    <property type="protein sequence ID" value="EMM7456194.1"/>
    <property type="molecule type" value="Genomic_DNA"/>
</dbReference>
<sequence>MSFSSGFAEGLNSVNNIWRTVNNQKYQDESNSLRQADQVMRQREFDQNNQFRQDSLDQQKQFHADEMGLRDKEMQMQQQIASMNQAFRSAQLGMEQYRNQMAELQPVWQGAIQILSNGGEVPAEVLDKLSGTPFDLGAMSGMPYRSAVKSITDALSKNPDQLNSADNLRNLNTVLAPELKRGVGEVDPGNGKTVAGRELTGVIPSPDGKLISPKIKLTYSDGSTAEGPLSKFGTTHPDDPLIAIPKEAAGQQMFARAAASALISSSPNAKALGGAGKNTVRQQVAGKIADLEEKRVESDSKLRAGDIGGDVATHKTVLDNINANDKQYQDLEQHLYSIYGVNSLGAERTSQGGDDAQRQQMMADNDYPGFKQVMTDKKWDVDKIPTDQLSSLLDQYKQSLAKNVKATSMADQMRQTYEQNSQ</sequence>
<reference evidence="1" key="1">
    <citation type="submission" date="2024-02" db="EMBL/GenBank/DDBJ databases">
        <authorList>
            <consortium name="Clinical and Environmental Microbiology Branch: Whole genome sequencing antimicrobial resistance pathogens in the healthcare setting"/>
        </authorList>
    </citation>
    <scope>NUCLEOTIDE SEQUENCE</scope>
    <source>
        <strain evidence="1">Whole organism</strain>
    </source>
</reference>
<organism evidence="1 2">
    <name type="scientific">Citrobacter freundii</name>
    <dbReference type="NCBI Taxonomy" id="546"/>
    <lineage>
        <taxon>Bacteria</taxon>
        <taxon>Pseudomonadati</taxon>
        <taxon>Pseudomonadota</taxon>
        <taxon>Gammaproteobacteria</taxon>
        <taxon>Enterobacterales</taxon>
        <taxon>Enterobacteriaceae</taxon>
        <taxon>Citrobacter</taxon>
        <taxon>Citrobacter freundii complex</taxon>
    </lineage>
</organism>
<name>A0AAN4EQT9_CITFR</name>
<protein>
    <submittedName>
        <fullName evidence="1">Uncharacterized protein</fullName>
    </submittedName>
</protein>
<proteinExistence type="predicted"/>
<dbReference type="AlphaFoldDB" id="A0AAN4EQT9"/>
<evidence type="ECO:0000313" key="2">
    <source>
        <dbReference type="Proteomes" id="UP001169574"/>
    </source>
</evidence>
<accession>A0AAN4EQT9</accession>
<dbReference type="Proteomes" id="UP001169574">
    <property type="component" value="Unassembled WGS sequence"/>
</dbReference>
<evidence type="ECO:0000313" key="1">
    <source>
        <dbReference type="EMBL" id="EMM7456194.1"/>
    </source>
</evidence>
<comment type="caution">
    <text evidence="1">The sequence shown here is derived from an EMBL/GenBank/DDBJ whole genome shotgun (WGS) entry which is preliminary data.</text>
</comment>
<gene>
    <name evidence="1" type="ORF">P7U51_000646</name>
</gene>